<accession>A0A1F5H287</accession>
<keyword evidence="1" id="KW-0812">Transmembrane</keyword>
<keyword evidence="1" id="KW-0472">Membrane</keyword>
<evidence type="ECO:0000313" key="3">
    <source>
        <dbReference type="Proteomes" id="UP000178393"/>
    </source>
</evidence>
<comment type="caution">
    <text evidence="2">The sequence shown here is derived from an EMBL/GenBank/DDBJ whole genome shotgun (WGS) entry which is preliminary data.</text>
</comment>
<dbReference type="EMBL" id="MFBH01000052">
    <property type="protein sequence ID" value="OGD98157.1"/>
    <property type="molecule type" value="Genomic_DNA"/>
</dbReference>
<sequence>MITKSLAKLIDEAIMPAAALIFGKMLGLFLVIYFLKMPITLVNGQIFKVLPSVHFTDLANYTIAENYSNLAMFSIAALGTIIVLVRAHFFHESHIHPTLHARLVRLNLESLVAPSYHLYHQAAIWLVFLWLSVAFLVISTILGVTYAQIAIIAFVVAANFSWVFAVDIEKEVEIARSAG</sequence>
<organism evidence="2 3">
    <name type="scientific">Candidatus Curtissbacteria bacterium RIFCSPHIGHO2_12_41_11</name>
    <dbReference type="NCBI Taxonomy" id="1797718"/>
    <lineage>
        <taxon>Bacteria</taxon>
        <taxon>Candidatus Curtissiibacteriota</taxon>
    </lineage>
</organism>
<dbReference type="Proteomes" id="UP000178393">
    <property type="component" value="Unassembled WGS sequence"/>
</dbReference>
<evidence type="ECO:0000256" key="1">
    <source>
        <dbReference type="SAM" id="Phobius"/>
    </source>
</evidence>
<proteinExistence type="predicted"/>
<protein>
    <submittedName>
        <fullName evidence="2">Uncharacterized protein</fullName>
    </submittedName>
</protein>
<dbReference type="AlphaFoldDB" id="A0A1F5H287"/>
<feature type="transmembrane region" description="Helical" evidence="1">
    <location>
        <begin position="122"/>
        <end position="142"/>
    </location>
</feature>
<reference evidence="2 3" key="1">
    <citation type="journal article" date="2016" name="Nat. Commun.">
        <title>Thousands of microbial genomes shed light on interconnected biogeochemical processes in an aquifer system.</title>
        <authorList>
            <person name="Anantharaman K."/>
            <person name="Brown C.T."/>
            <person name="Hug L.A."/>
            <person name="Sharon I."/>
            <person name="Castelle C.J."/>
            <person name="Probst A.J."/>
            <person name="Thomas B.C."/>
            <person name="Singh A."/>
            <person name="Wilkins M.J."/>
            <person name="Karaoz U."/>
            <person name="Brodie E.L."/>
            <person name="Williams K.H."/>
            <person name="Hubbard S.S."/>
            <person name="Banfield J.F."/>
        </authorList>
    </citation>
    <scope>NUCLEOTIDE SEQUENCE [LARGE SCALE GENOMIC DNA]</scope>
</reference>
<gene>
    <name evidence="2" type="ORF">A2W45_01790</name>
</gene>
<keyword evidence="1" id="KW-1133">Transmembrane helix</keyword>
<name>A0A1F5H287_9BACT</name>
<evidence type="ECO:0000313" key="2">
    <source>
        <dbReference type="EMBL" id="OGD98157.1"/>
    </source>
</evidence>
<feature type="transmembrane region" description="Helical" evidence="1">
    <location>
        <begin position="12"/>
        <end position="35"/>
    </location>
</feature>
<feature type="transmembrane region" description="Helical" evidence="1">
    <location>
        <begin position="70"/>
        <end position="89"/>
    </location>
</feature>
<feature type="transmembrane region" description="Helical" evidence="1">
    <location>
        <begin position="148"/>
        <end position="166"/>
    </location>
</feature>